<evidence type="ECO:0000313" key="3">
    <source>
        <dbReference type="Proteomes" id="UP000634805"/>
    </source>
</evidence>
<sequence length="118" mass="13009">MKMKYMKGENNSRRMRDDDDPLSGVANLFDIAMVFALGLMVMLLMYIGMPEILTETDMTIVKNPGQQNMEVIVKSGGEIKKLDLMNETEQMEVVGVIGTIYETKGGGMMYSPESGGGT</sequence>
<reference evidence="2" key="1">
    <citation type="submission" date="2020-10" db="EMBL/GenBank/DDBJ databases">
        <authorList>
            <person name="Hahn C.J."/>
            <person name="Laso-Perez R."/>
            <person name="Vulcano F."/>
            <person name="Vaziourakis K.-M."/>
            <person name="Stokke R."/>
            <person name="Steen I.H."/>
            <person name="Teske A."/>
            <person name="Boetius A."/>
            <person name="Liebeke M."/>
            <person name="Amann R."/>
            <person name="Knittel K."/>
        </authorList>
    </citation>
    <scope>NUCLEOTIDE SEQUENCE</scope>
    <source>
        <strain evidence="2">Gfbio:e3339647-f889-4370-9287-4fb5cb688e4c:AG392D22_GoMArc1</strain>
    </source>
</reference>
<evidence type="ECO:0008006" key="4">
    <source>
        <dbReference type="Google" id="ProtNLM"/>
    </source>
</evidence>
<dbReference type="Proteomes" id="UP000634805">
    <property type="component" value="Unassembled WGS sequence"/>
</dbReference>
<comment type="caution">
    <text evidence="2">The sequence shown here is derived from an EMBL/GenBank/DDBJ whole genome shotgun (WGS) entry which is preliminary data.</text>
</comment>
<dbReference type="AlphaFoldDB" id="A0A811TGV7"/>
<protein>
    <recommendedName>
        <fullName evidence="4">DUF2149 domain-containing protein</fullName>
    </recommendedName>
</protein>
<keyword evidence="1" id="KW-1133">Transmembrane helix</keyword>
<keyword evidence="1" id="KW-0472">Membrane</keyword>
<evidence type="ECO:0000256" key="1">
    <source>
        <dbReference type="SAM" id="Phobius"/>
    </source>
</evidence>
<gene>
    <name evidence="2" type="ORF">EMLJLAPB_01068</name>
</gene>
<keyword evidence="1" id="KW-0812">Transmembrane</keyword>
<proteinExistence type="predicted"/>
<dbReference type="EMBL" id="CAJHIS010000041">
    <property type="protein sequence ID" value="CAD6494983.1"/>
    <property type="molecule type" value="Genomic_DNA"/>
</dbReference>
<name>A0A811TGV7_9EURY</name>
<feature type="transmembrane region" description="Helical" evidence="1">
    <location>
        <begin position="21"/>
        <end position="49"/>
    </location>
</feature>
<accession>A0A811TGV7</accession>
<organism evidence="2 3">
    <name type="scientific">Candidatus Argoarchaeum ethanivorans</name>
    <dbReference type="NCBI Taxonomy" id="2608793"/>
    <lineage>
        <taxon>Archaea</taxon>
        <taxon>Methanobacteriati</taxon>
        <taxon>Methanobacteriota</taxon>
        <taxon>Stenosarchaea group</taxon>
        <taxon>Methanomicrobia</taxon>
        <taxon>Methanosarcinales</taxon>
        <taxon>Methanosarcinales incertae sedis</taxon>
        <taxon>GOM Arc I cluster</taxon>
        <taxon>Candidatus Argoarchaeum</taxon>
    </lineage>
</organism>
<evidence type="ECO:0000313" key="2">
    <source>
        <dbReference type="EMBL" id="CAD6494983.1"/>
    </source>
</evidence>
<dbReference type="InterPro" id="IPR018676">
    <property type="entry name" value="DUF2149"/>
</dbReference>
<dbReference type="Pfam" id="PF09919">
    <property type="entry name" value="DUF2149"/>
    <property type="match status" value="1"/>
</dbReference>